<accession>A0AAE0WEX5</accession>
<organism evidence="1 2">
    <name type="scientific">Potamilus streckersoni</name>
    <dbReference type="NCBI Taxonomy" id="2493646"/>
    <lineage>
        <taxon>Eukaryota</taxon>
        <taxon>Metazoa</taxon>
        <taxon>Spiralia</taxon>
        <taxon>Lophotrochozoa</taxon>
        <taxon>Mollusca</taxon>
        <taxon>Bivalvia</taxon>
        <taxon>Autobranchia</taxon>
        <taxon>Heteroconchia</taxon>
        <taxon>Palaeoheterodonta</taxon>
        <taxon>Unionida</taxon>
        <taxon>Unionoidea</taxon>
        <taxon>Unionidae</taxon>
        <taxon>Ambleminae</taxon>
        <taxon>Lampsilini</taxon>
        <taxon>Potamilus</taxon>
    </lineage>
</organism>
<dbReference type="EMBL" id="JAEAOA010001867">
    <property type="protein sequence ID" value="KAK3612106.1"/>
    <property type="molecule type" value="Genomic_DNA"/>
</dbReference>
<gene>
    <name evidence="1" type="ORF">CHS0354_031176</name>
</gene>
<evidence type="ECO:0000313" key="1">
    <source>
        <dbReference type="EMBL" id="KAK3612106.1"/>
    </source>
</evidence>
<dbReference type="AlphaFoldDB" id="A0AAE0WEX5"/>
<keyword evidence="2" id="KW-1185">Reference proteome</keyword>
<reference evidence="1" key="2">
    <citation type="journal article" date="2021" name="Genome Biol. Evol.">
        <title>Developing a high-quality reference genome for a parasitic bivalve with doubly uniparental inheritance (Bivalvia: Unionida).</title>
        <authorList>
            <person name="Smith C.H."/>
        </authorList>
    </citation>
    <scope>NUCLEOTIDE SEQUENCE</scope>
    <source>
        <strain evidence="1">CHS0354</strain>
        <tissue evidence="1">Mantle</tissue>
    </source>
</reference>
<dbReference type="Proteomes" id="UP001195483">
    <property type="component" value="Unassembled WGS sequence"/>
</dbReference>
<sequence>MRGVIRQSDAHHMLLGSAQYRIDTRVIEGISNNLSIFSTILNLISFKDECFRSSVTNMFWYDDTGDGGEETSNIASAGEVISHSSISAGDAIKV</sequence>
<evidence type="ECO:0000313" key="2">
    <source>
        <dbReference type="Proteomes" id="UP001195483"/>
    </source>
</evidence>
<comment type="caution">
    <text evidence="1">The sequence shown here is derived from an EMBL/GenBank/DDBJ whole genome shotgun (WGS) entry which is preliminary data.</text>
</comment>
<name>A0AAE0WEX5_9BIVA</name>
<reference evidence="1" key="3">
    <citation type="submission" date="2023-05" db="EMBL/GenBank/DDBJ databases">
        <authorList>
            <person name="Smith C.H."/>
        </authorList>
    </citation>
    <scope>NUCLEOTIDE SEQUENCE</scope>
    <source>
        <strain evidence="1">CHS0354</strain>
        <tissue evidence="1">Mantle</tissue>
    </source>
</reference>
<proteinExistence type="predicted"/>
<reference evidence="1" key="1">
    <citation type="journal article" date="2021" name="Genome Biol. Evol.">
        <title>A High-Quality Reference Genome for a Parasitic Bivalve with Doubly Uniparental Inheritance (Bivalvia: Unionida).</title>
        <authorList>
            <person name="Smith C.H."/>
        </authorList>
    </citation>
    <scope>NUCLEOTIDE SEQUENCE</scope>
    <source>
        <strain evidence="1">CHS0354</strain>
    </source>
</reference>
<protein>
    <submittedName>
        <fullName evidence="1">Uncharacterized protein</fullName>
    </submittedName>
</protein>